<dbReference type="GO" id="GO:0016853">
    <property type="term" value="F:isomerase activity"/>
    <property type="evidence" value="ECO:0007669"/>
    <property type="project" value="UniProtKB-KW"/>
</dbReference>
<evidence type="ECO:0000313" key="4">
    <source>
        <dbReference type="Proteomes" id="UP000254425"/>
    </source>
</evidence>
<accession>A0A345Y0K3</accession>
<dbReference type="EMBL" id="CP031320">
    <property type="protein sequence ID" value="AXK37419.1"/>
    <property type="molecule type" value="Genomic_DNA"/>
</dbReference>
<evidence type="ECO:0000259" key="1">
    <source>
        <dbReference type="Pfam" id="PF07398"/>
    </source>
</evidence>
<dbReference type="InterPro" id="IPR024344">
    <property type="entry name" value="MDMPI_metal-binding"/>
</dbReference>
<dbReference type="PANTHER" id="PTHR40758">
    <property type="entry name" value="CONSERVED PROTEIN"/>
    <property type="match status" value="1"/>
</dbReference>
<dbReference type="InterPro" id="IPR034660">
    <property type="entry name" value="DinB/YfiT-like"/>
</dbReference>
<name>A0A345Y0K3_9ACTN</name>
<keyword evidence="3" id="KW-0413">Isomerase</keyword>
<evidence type="ECO:0000313" key="3">
    <source>
        <dbReference type="EMBL" id="AXK37419.1"/>
    </source>
</evidence>
<dbReference type="SUPFAM" id="SSF109854">
    <property type="entry name" value="DinB/YfiT-like putative metalloenzymes"/>
    <property type="match status" value="1"/>
</dbReference>
<dbReference type="Pfam" id="PF07398">
    <property type="entry name" value="MDMPI_C"/>
    <property type="match status" value="1"/>
</dbReference>
<dbReference type="InterPro" id="IPR010872">
    <property type="entry name" value="MDMPI_C-term_domain"/>
</dbReference>
<dbReference type="GO" id="GO:0005886">
    <property type="term" value="C:plasma membrane"/>
    <property type="evidence" value="ECO:0007669"/>
    <property type="project" value="TreeGrafter"/>
</dbReference>
<protein>
    <submittedName>
        <fullName evidence="3">Maleylpyruvate isomerase family mycothiol-dependent enzyme</fullName>
    </submittedName>
</protein>
<feature type="domain" description="Mycothiol-dependent maleylpyruvate isomerase metal-binding" evidence="2">
    <location>
        <begin position="12"/>
        <end position="136"/>
    </location>
</feature>
<dbReference type="KEGG" id="sarm:DVA86_17595"/>
<dbReference type="InterPro" id="IPR017517">
    <property type="entry name" value="Maleyloyr_isom"/>
</dbReference>
<reference evidence="3 4" key="1">
    <citation type="submission" date="2018-07" db="EMBL/GenBank/DDBJ databases">
        <title>Draft genome of the type strain Streptomyces armeniacus ATCC 15676.</title>
        <authorList>
            <person name="Labana P."/>
            <person name="Gosse J.T."/>
            <person name="Boddy C.N."/>
        </authorList>
    </citation>
    <scope>NUCLEOTIDE SEQUENCE [LARGE SCALE GENOMIC DNA]</scope>
    <source>
        <strain evidence="3 4">ATCC 15676</strain>
    </source>
</reference>
<dbReference type="PANTHER" id="PTHR40758:SF1">
    <property type="entry name" value="CONSERVED PROTEIN"/>
    <property type="match status" value="1"/>
</dbReference>
<dbReference type="Pfam" id="PF11716">
    <property type="entry name" value="MDMPI_N"/>
    <property type="match status" value="1"/>
</dbReference>
<dbReference type="GO" id="GO:0046872">
    <property type="term" value="F:metal ion binding"/>
    <property type="evidence" value="ECO:0007669"/>
    <property type="project" value="InterPro"/>
</dbReference>
<feature type="domain" description="MDMPI C-terminal" evidence="1">
    <location>
        <begin position="149"/>
        <end position="255"/>
    </location>
</feature>
<dbReference type="NCBIfam" id="TIGR03083">
    <property type="entry name" value="maleylpyruvate isomerase family mycothiol-dependent enzyme"/>
    <property type="match status" value="1"/>
</dbReference>
<gene>
    <name evidence="3" type="ORF">DVA86_17595</name>
</gene>
<keyword evidence="4" id="KW-1185">Reference proteome</keyword>
<keyword evidence="3" id="KW-0670">Pyruvate</keyword>
<dbReference type="AlphaFoldDB" id="A0A345Y0K3"/>
<dbReference type="Proteomes" id="UP000254425">
    <property type="component" value="Chromosome"/>
</dbReference>
<sequence length="267" mass="29112">MTSLPYDRLCTEIVAQTDQLRAAVRDADLTTPVPSCPGWHLGELLRHLGGAQRWTETVVRTRATGPVSDDQVNDVSGADTDPAAVDAWLADGAARLAAVLREAGPDAPVWTVAPGGTPAFWARRMTYEAVVHRWDATAALGAEYVLAPEVAVEGLDEWMEMSALPQAYASEPLRRELAGPGRTLHFHPTDTGAAPLEGAEWLVDLTGDTFVWRHAHEEAAATVRGPLTSLLLLMYDRPSPRGADIEVLGDAALFETWRERCSDWLRR</sequence>
<organism evidence="3 4">
    <name type="scientific">Streptomyces armeniacus</name>
    <dbReference type="NCBI Taxonomy" id="83291"/>
    <lineage>
        <taxon>Bacteria</taxon>
        <taxon>Bacillati</taxon>
        <taxon>Actinomycetota</taxon>
        <taxon>Actinomycetes</taxon>
        <taxon>Kitasatosporales</taxon>
        <taxon>Streptomycetaceae</taxon>
        <taxon>Streptomyces</taxon>
    </lineage>
</organism>
<proteinExistence type="predicted"/>
<dbReference type="Gene3D" id="1.20.120.450">
    <property type="entry name" value="dinb family like domain"/>
    <property type="match status" value="1"/>
</dbReference>
<evidence type="ECO:0000259" key="2">
    <source>
        <dbReference type="Pfam" id="PF11716"/>
    </source>
</evidence>